<dbReference type="AlphaFoldDB" id="A0A4Q1JVU2"/>
<name>A0A4Q1JVU2_9GAMM</name>
<sequence length="311" mass="32888">MSKINQVPASAGAQWLLDGLVLFRRAPLALARVSVLGFSLALMATLLGSLMMQLTAGVPFPLSLLPLALYCVLALGVPSFVFAGILWAVREVQQGRPALPRHLLKGFASRRMRALLVTALPQFVAVVLAALALMALLGTEGVQQILDVLQKLQAMTAEGQQPDPVQVQALVAQLPAGRMLLWLMLIVAATPLVICLVMLAIPQIVFSGTHGGTALRDSLVANLRNLPAMLLFAVILAVVFFATSLVLQVIGLLIQAVLGPMVAMFVINLVMMGVLMPLVAAAAYHAWHQIFEPAGLPPGVPAPQDPGTFAA</sequence>
<proteinExistence type="predicted"/>
<gene>
    <name evidence="2" type="ORF">EPA99_06955</name>
</gene>
<feature type="transmembrane region" description="Helical" evidence="1">
    <location>
        <begin position="67"/>
        <end position="89"/>
    </location>
</feature>
<dbReference type="Proteomes" id="UP000289784">
    <property type="component" value="Unassembled WGS sequence"/>
</dbReference>
<keyword evidence="3" id="KW-1185">Reference proteome</keyword>
<comment type="caution">
    <text evidence="2">The sequence shown here is derived from an EMBL/GenBank/DDBJ whole genome shotgun (WGS) entry which is preliminary data.</text>
</comment>
<evidence type="ECO:0008006" key="4">
    <source>
        <dbReference type="Google" id="ProtNLM"/>
    </source>
</evidence>
<organism evidence="2 3">
    <name type="scientific">Pseudoxanthomonas composti</name>
    <dbReference type="NCBI Taxonomy" id="2137479"/>
    <lineage>
        <taxon>Bacteria</taxon>
        <taxon>Pseudomonadati</taxon>
        <taxon>Pseudomonadota</taxon>
        <taxon>Gammaproteobacteria</taxon>
        <taxon>Lysobacterales</taxon>
        <taxon>Lysobacteraceae</taxon>
        <taxon>Pseudoxanthomonas</taxon>
    </lineage>
</organism>
<dbReference type="InterPro" id="IPR047798">
    <property type="entry name" value="BPSS1780-like"/>
</dbReference>
<evidence type="ECO:0000313" key="2">
    <source>
        <dbReference type="EMBL" id="RXR06383.1"/>
    </source>
</evidence>
<feature type="transmembrane region" description="Helical" evidence="1">
    <location>
        <begin position="180"/>
        <end position="205"/>
    </location>
</feature>
<feature type="transmembrane region" description="Helical" evidence="1">
    <location>
        <begin position="114"/>
        <end position="137"/>
    </location>
</feature>
<accession>A0A4Q1JVU2</accession>
<feature type="transmembrane region" description="Helical" evidence="1">
    <location>
        <begin position="262"/>
        <end position="284"/>
    </location>
</feature>
<dbReference type="OrthoDB" id="6008063at2"/>
<dbReference type="RefSeq" id="WP_129470490.1">
    <property type="nucleotide sequence ID" value="NZ_SAWZ01000003.1"/>
</dbReference>
<feature type="transmembrane region" description="Helical" evidence="1">
    <location>
        <begin position="33"/>
        <end position="55"/>
    </location>
</feature>
<dbReference type="EMBL" id="SAWZ01000003">
    <property type="protein sequence ID" value="RXR06383.1"/>
    <property type="molecule type" value="Genomic_DNA"/>
</dbReference>
<protein>
    <recommendedName>
        <fullName evidence="4">DUF2189 domain-containing protein</fullName>
    </recommendedName>
</protein>
<reference evidence="2 3" key="1">
    <citation type="submission" date="2019-01" db="EMBL/GenBank/DDBJ databases">
        <title>Pseudoxanthomonas composti sp. nov., isolated from compost.</title>
        <authorList>
            <person name="Yang G."/>
        </authorList>
    </citation>
    <scope>NUCLEOTIDE SEQUENCE [LARGE SCALE GENOMIC DNA]</scope>
    <source>
        <strain evidence="2 3">GSS15</strain>
    </source>
</reference>
<keyword evidence="1" id="KW-0812">Transmembrane</keyword>
<dbReference type="NCBIfam" id="NF041043">
    <property type="entry name" value="BPSS1780_fam"/>
    <property type="match status" value="1"/>
</dbReference>
<feature type="transmembrane region" description="Helical" evidence="1">
    <location>
        <begin position="226"/>
        <end position="250"/>
    </location>
</feature>
<evidence type="ECO:0000256" key="1">
    <source>
        <dbReference type="SAM" id="Phobius"/>
    </source>
</evidence>
<keyword evidence="1" id="KW-1133">Transmembrane helix</keyword>
<keyword evidence="1" id="KW-0472">Membrane</keyword>
<evidence type="ECO:0000313" key="3">
    <source>
        <dbReference type="Proteomes" id="UP000289784"/>
    </source>
</evidence>